<evidence type="ECO:0000256" key="6">
    <source>
        <dbReference type="ARBA" id="ARBA00022771"/>
    </source>
</evidence>
<protein>
    <recommendedName>
        <fullName evidence="15">Formamidopyrimidine-DNA glycosylase</fullName>
        <shortName evidence="15">Fapy-DNA glycosylase</shortName>
        <ecNumber evidence="15">3.2.2.23</ecNumber>
    </recommendedName>
    <alternativeName>
        <fullName evidence="15">DNA-(apurinic or apyrimidinic site) lyase MutM</fullName>
        <shortName evidence="15">AP lyase MutM</shortName>
        <ecNumber evidence="15">4.2.99.18</ecNumber>
    </alternativeName>
</protein>
<evidence type="ECO:0000256" key="7">
    <source>
        <dbReference type="ARBA" id="ARBA00022801"/>
    </source>
</evidence>
<dbReference type="Pfam" id="PF06827">
    <property type="entry name" value="zf-FPG_IleRS"/>
    <property type="match status" value="1"/>
</dbReference>
<feature type="active site" description="Proton donor" evidence="15">
    <location>
        <position position="3"/>
    </location>
</feature>
<feature type="active site" description="Schiff-base intermediate with DNA" evidence="15">
    <location>
        <position position="2"/>
    </location>
</feature>
<dbReference type="FunFam" id="1.10.8.50:FF:000003">
    <property type="entry name" value="Formamidopyrimidine-DNA glycosylase"/>
    <property type="match status" value="1"/>
</dbReference>
<dbReference type="InterPro" id="IPR000214">
    <property type="entry name" value="Znf_DNA_glyclase/AP_lyase"/>
</dbReference>
<keyword evidence="5 15" id="KW-0227">DNA damage</keyword>
<dbReference type="SMART" id="SM00898">
    <property type="entry name" value="Fapy_DNA_glyco"/>
    <property type="match status" value="1"/>
</dbReference>
<evidence type="ECO:0000256" key="1">
    <source>
        <dbReference type="ARBA" id="ARBA00001668"/>
    </source>
</evidence>
<feature type="binding site" evidence="15">
    <location>
        <position position="151"/>
    </location>
    <ligand>
        <name>DNA</name>
        <dbReference type="ChEBI" id="CHEBI:16991"/>
    </ligand>
</feature>
<keyword evidence="6 15" id="KW-0863">Zinc-finger</keyword>
<dbReference type="Pfam" id="PF06831">
    <property type="entry name" value="H2TH"/>
    <property type="match status" value="1"/>
</dbReference>
<evidence type="ECO:0000256" key="5">
    <source>
        <dbReference type="ARBA" id="ARBA00022763"/>
    </source>
</evidence>
<gene>
    <name evidence="15" type="primary">mutM</name>
    <name evidence="15" type="synonym">fpg</name>
    <name evidence="18" type="ORF">HNR45_001151</name>
</gene>
<evidence type="ECO:0000256" key="12">
    <source>
        <dbReference type="ARBA" id="ARBA00023268"/>
    </source>
</evidence>
<feature type="binding site" evidence="15">
    <location>
        <position position="89"/>
    </location>
    <ligand>
        <name>DNA</name>
        <dbReference type="ChEBI" id="CHEBI:16991"/>
    </ligand>
</feature>
<dbReference type="GO" id="GO:0034039">
    <property type="term" value="F:8-oxo-7,8-dihydroguanine DNA N-glycosylase activity"/>
    <property type="evidence" value="ECO:0007669"/>
    <property type="project" value="TreeGrafter"/>
</dbReference>
<dbReference type="NCBIfam" id="NF002211">
    <property type="entry name" value="PRK01103.1"/>
    <property type="match status" value="1"/>
</dbReference>
<dbReference type="AlphaFoldDB" id="A0A841R4U3"/>
<dbReference type="GO" id="GO:0003690">
    <property type="term" value="F:double-stranded DNA binding"/>
    <property type="evidence" value="ECO:0007669"/>
    <property type="project" value="UniProtKB-ARBA"/>
</dbReference>
<dbReference type="InterPro" id="IPR020629">
    <property type="entry name" value="FPG_Glyclase"/>
</dbReference>
<keyword evidence="13 15" id="KW-0326">Glycosidase</keyword>
<reference evidence="18 19" key="1">
    <citation type="submission" date="2020-08" db="EMBL/GenBank/DDBJ databases">
        <title>Genomic Encyclopedia of Type Strains, Phase IV (KMG-IV): sequencing the most valuable type-strain genomes for metagenomic binning, comparative biology and taxonomic classification.</title>
        <authorList>
            <person name="Goeker M."/>
        </authorList>
    </citation>
    <scope>NUCLEOTIDE SEQUENCE [LARGE SCALE GENOMIC DNA]</scope>
    <source>
        <strain evidence="18 19">DSM 21255</strain>
    </source>
</reference>
<organism evidence="18 19">
    <name type="scientific">Negativicoccus succinicivorans</name>
    <dbReference type="NCBI Taxonomy" id="620903"/>
    <lineage>
        <taxon>Bacteria</taxon>
        <taxon>Bacillati</taxon>
        <taxon>Bacillota</taxon>
        <taxon>Negativicutes</taxon>
        <taxon>Veillonellales</taxon>
        <taxon>Veillonellaceae</taxon>
        <taxon>Negativicoccus</taxon>
    </lineage>
</organism>
<dbReference type="PANTHER" id="PTHR22993">
    <property type="entry name" value="FORMAMIDOPYRIMIDINE-DNA GLYCOSYLASE"/>
    <property type="match status" value="1"/>
</dbReference>
<dbReference type="InterPro" id="IPR035937">
    <property type="entry name" value="FPG_N"/>
</dbReference>
<keyword evidence="7 15" id="KW-0378">Hydrolase</keyword>
<keyword evidence="9 15" id="KW-0238">DNA-binding</keyword>
<dbReference type="CDD" id="cd08966">
    <property type="entry name" value="EcFpg-like_N"/>
    <property type="match status" value="1"/>
</dbReference>
<dbReference type="SMART" id="SM01232">
    <property type="entry name" value="H2TH"/>
    <property type="match status" value="1"/>
</dbReference>
<comment type="subunit">
    <text evidence="3 15">Monomer.</text>
</comment>
<feature type="domain" description="Formamidopyrimidine-DNA glycosylase catalytic" evidence="17">
    <location>
        <begin position="2"/>
        <end position="111"/>
    </location>
</feature>
<dbReference type="EC" id="3.2.2.23" evidence="15"/>
<evidence type="ECO:0000256" key="15">
    <source>
        <dbReference type="HAMAP-Rule" id="MF_00103"/>
    </source>
</evidence>
<dbReference type="InterPro" id="IPR010663">
    <property type="entry name" value="Znf_FPG/IleRS"/>
</dbReference>
<evidence type="ECO:0000313" key="19">
    <source>
        <dbReference type="Proteomes" id="UP000591941"/>
    </source>
</evidence>
<dbReference type="OrthoDB" id="9800855at2"/>
<proteinExistence type="inferred from homology"/>
<evidence type="ECO:0000256" key="10">
    <source>
        <dbReference type="ARBA" id="ARBA00023204"/>
    </source>
</evidence>
<dbReference type="GO" id="GO:0006284">
    <property type="term" value="P:base-excision repair"/>
    <property type="evidence" value="ECO:0007669"/>
    <property type="project" value="InterPro"/>
</dbReference>
<comment type="similarity">
    <text evidence="2 15">Belongs to the FPG family.</text>
</comment>
<keyword evidence="19" id="KW-1185">Reference proteome</keyword>
<keyword evidence="4 15" id="KW-0479">Metal-binding</keyword>
<evidence type="ECO:0000256" key="3">
    <source>
        <dbReference type="ARBA" id="ARBA00011245"/>
    </source>
</evidence>
<dbReference type="PROSITE" id="PS51068">
    <property type="entry name" value="FPG_CAT"/>
    <property type="match status" value="1"/>
</dbReference>
<dbReference type="GO" id="GO:0003684">
    <property type="term" value="F:damaged DNA binding"/>
    <property type="evidence" value="ECO:0007669"/>
    <property type="project" value="InterPro"/>
</dbReference>
<accession>A0A841R4U3</accession>
<dbReference type="PROSITE" id="PS51066">
    <property type="entry name" value="ZF_FPG_2"/>
    <property type="match status" value="1"/>
</dbReference>
<evidence type="ECO:0000256" key="11">
    <source>
        <dbReference type="ARBA" id="ARBA00023239"/>
    </source>
</evidence>
<feature type="active site" description="Proton donor; for beta-elimination activity" evidence="15">
    <location>
        <position position="57"/>
    </location>
</feature>
<dbReference type="InterPro" id="IPR010979">
    <property type="entry name" value="Ribosomal_uS13-like_H2TH"/>
</dbReference>
<comment type="function">
    <text evidence="15">Involved in base excision repair of DNA damaged by oxidation or by mutagenic agents. Acts as DNA glycosylase that recognizes and removes damaged bases. Has a preference for oxidized purines, such as 7,8-dihydro-8-oxoguanine (8-oxoG). Has AP (apurinic/apyrimidinic) lyase activity and introduces nicks in the DNA strand. Cleaves the DNA backbone by beta-delta elimination to generate a single-strand break at the site of the removed base with both 3'- and 5'-phosphates.</text>
</comment>
<evidence type="ECO:0000259" key="17">
    <source>
        <dbReference type="PROSITE" id="PS51068"/>
    </source>
</evidence>
<feature type="domain" description="FPG-type" evidence="16">
    <location>
        <begin position="236"/>
        <end position="270"/>
    </location>
</feature>
<dbReference type="EC" id="4.2.99.18" evidence="15"/>
<evidence type="ECO:0000313" key="18">
    <source>
        <dbReference type="EMBL" id="MBB6478090.1"/>
    </source>
</evidence>
<keyword evidence="12 15" id="KW-0511">Multifunctional enzyme</keyword>
<dbReference type="Gene3D" id="1.10.8.50">
    <property type="match status" value="1"/>
</dbReference>
<feature type="active site" description="Proton donor; for delta-elimination activity" evidence="15">
    <location>
        <position position="260"/>
    </location>
</feature>
<comment type="cofactor">
    <cofactor evidence="15">
        <name>Zn(2+)</name>
        <dbReference type="ChEBI" id="CHEBI:29105"/>
    </cofactor>
    <text evidence="15">Binds 1 zinc ion per subunit.</text>
</comment>
<evidence type="ECO:0000256" key="4">
    <source>
        <dbReference type="ARBA" id="ARBA00022723"/>
    </source>
</evidence>
<dbReference type="PANTHER" id="PTHR22993:SF9">
    <property type="entry name" value="FORMAMIDOPYRIMIDINE-DNA GLYCOSYLASE"/>
    <property type="match status" value="1"/>
</dbReference>
<comment type="catalytic activity">
    <reaction evidence="1 15">
        <text>Hydrolysis of DNA containing ring-opened 7-methylguanine residues, releasing 2,6-diamino-4-hydroxy-5-(N-methyl)formamidopyrimidine.</text>
        <dbReference type="EC" id="3.2.2.23"/>
    </reaction>
</comment>
<dbReference type="Pfam" id="PF01149">
    <property type="entry name" value="Fapy_DNA_glyco"/>
    <property type="match status" value="1"/>
</dbReference>
<name>A0A841R4U3_9FIRM</name>
<evidence type="ECO:0000256" key="2">
    <source>
        <dbReference type="ARBA" id="ARBA00009409"/>
    </source>
</evidence>
<feature type="binding site" evidence="15">
    <location>
        <position position="108"/>
    </location>
    <ligand>
        <name>DNA</name>
        <dbReference type="ChEBI" id="CHEBI:16991"/>
    </ligand>
</feature>
<dbReference type="SUPFAM" id="SSF46946">
    <property type="entry name" value="S13-like H2TH domain"/>
    <property type="match status" value="1"/>
</dbReference>
<dbReference type="SUPFAM" id="SSF81624">
    <property type="entry name" value="N-terminal domain of MutM-like DNA repair proteins"/>
    <property type="match status" value="1"/>
</dbReference>
<dbReference type="NCBIfam" id="TIGR00577">
    <property type="entry name" value="fpg"/>
    <property type="match status" value="1"/>
</dbReference>
<evidence type="ECO:0000256" key="9">
    <source>
        <dbReference type="ARBA" id="ARBA00023125"/>
    </source>
</evidence>
<evidence type="ECO:0000259" key="16">
    <source>
        <dbReference type="PROSITE" id="PS51066"/>
    </source>
</evidence>
<dbReference type="InterPro" id="IPR012319">
    <property type="entry name" value="FPG_cat"/>
</dbReference>
<evidence type="ECO:0000256" key="8">
    <source>
        <dbReference type="ARBA" id="ARBA00022833"/>
    </source>
</evidence>
<comment type="catalytic activity">
    <reaction evidence="14 15">
        <text>2'-deoxyribonucleotide-(2'-deoxyribose 5'-phosphate)-2'-deoxyribonucleotide-DNA = a 3'-end 2'-deoxyribonucleotide-(2,3-dehydro-2,3-deoxyribose 5'-phosphate)-DNA + a 5'-end 5'-phospho-2'-deoxyribonucleoside-DNA + H(+)</text>
        <dbReference type="Rhea" id="RHEA:66592"/>
        <dbReference type="Rhea" id="RHEA-COMP:13180"/>
        <dbReference type="Rhea" id="RHEA-COMP:16897"/>
        <dbReference type="Rhea" id="RHEA-COMP:17067"/>
        <dbReference type="ChEBI" id="CHEBI:15378"/>
        <dbReference type="ChEBI" id="CHEBI:136412"/>
        <dbReference type="ChEBI" id="CHEBI:157695"/>
        <dbReference type="ChEBI" id="CHEBI:167181"/>
        <dbReference type="EC" id="4.2.99.18"/>
    </reaction>
</comment>
<dbReference type="InterPro" id="IPR015886">
    <property type="entry name" value="H2TH_FPG"/>
</dbReference>
<dbReference type="GO" id="GO:0140078">
    <property type="term" value="F:class I DNA-(apurinic or apyrimidinic site) endonuclease activity"/>
    <property type="evidence" value="ECO:0007669"/>
    <property type="project" value="UniProtKB-EC"/>
</dbReference>
<dbReference type="HAMAP" id="MF_00103">
    <property type="entry name" value="Fapy_DNA_glycosyl"/>
    <property type="match status" value="1"/>
</dbReference>
<sequence length="270" mass="30199">MPELPEVEVICRQLNEVLPGQEITGIKVHLAKAFADPQGLLPELIGTRFTEVQRRGKYLLLYTERLVLVGHLRMTGALLYRTHAASISHVRVEIRLAPPAVLYFKDVRTFGGLTLLRRADLAEYPPLLKLGPEPLSPQTSELALYTASRGRKVALKTLLLDQRVIAGVGNIYADEALFLAGLRPKMRADRLTRPKARRLLAALKTVFTQSIEDGGTSFRDYRDSAGKRGLHVQRLAVYGRKGLPCKRCQRPLQSIRLGGRTTVYCPHCQK</sequence>
<dbReference type="EMBL" id="JACHHI010000005">
    <property type="protein sequence ID" value="MBB6478090.1"/>
    <property type="molecule type" value="Genomic_DNA"/>
</dbReference>
<dbReference type="GO" id="GO:0008270">
    <property type="term" value="F:zinc ion binding"/>
    <property type="evidence" value="ECO:0007669"/>
    <property type="project" value="UniProtKB-UniRule"/>
</dbReference>
<dbReference type="RefSeq" id="WP_159823234.1">
    <property type="nucleotide sequence ID" value="NZ_CABWNB010000004.1"/>
</dbReference>
<dbReference type="GeneID" id="93486412"/>
<comment type="caution">
    <text evidence="18">The sequence shown here is derived from an EMBL/GenBank/DDBJ whole genome shotgun (WGS) entry which is preliminary data.</text>
</comment>
<evidence type="ECO:0000256" key="13">
    <source>
        <dbReference type="ARBA" id="ARBA00023295"/>
    </source>
</evidence>
<keyword evidence="11 15" id="KW-0456">Lyase</keyword>
<keyword evidence="8 15" id="KW-0862">Zinc</keyword>
<dbReference type="Gene3D" id="3.20.190.10">
    <property type="entry name" value="MutM-like, N-terminal"/>
    <property type="match status" value="1"/>
</dbReference>
<evidence type="ECO:0000256" key="14">
    <source>
        <dbReference type="ARBA" id="ARBA00044632"/>
    </source>
</evidence>
<dbReference type="Proteomes" id="UP000591941">
    <property type="component" value="Unassembled WGS sequence"/>
</dbReference>
<keyword evidence="10 15" id="KW-0234">DNA repair</keyword>
<dbReference type="SUPFAM" id="SSF57716">
    <property type="entry name" value="Glucocorticoid receptor-like (DNA-binding domain)"/>
    <property type="match status" value="1"/>
</dbReference>